<dbReference type="InterPro" id="IPR038765">
    <property type="entry name" value="Papain-like_cys_pep_sf"/>
</dbReference>
<protein>
    <recommendedName>
        <fullName evidence="3">Transglutaminase-like domain-containing protein</fullName>
    </recommendedName>
</protein>
<feature type="region of interest" description="Disordered" evidence="1">
    <location>
        <begin position="252"/>
        <end position="289"/>
    </location>
</feature>
<evidence type="ECO:0000259" key="3">
    <source>
        <dbReference type="SMART" id="SM00460"/>
    </source>
</evidence>
<dbReference type="InterPro" id="IPR052901">
    <property type="entry name" value="Bact_TGase-like"/>
</dbReference>
<dbReference type="GeneID" id="88765751"/>
<feature type="transmembrane region" description="Helical" evidence="2">
    <location>
        <begin position="651"/>
        <end position="672"/>
    </location>
</feature>
<feature type="transmembrane region" description="Helical" evidence="2">
    <location>
        <begin position="84"/>
        <end position="102"/>
    </location>
</feature>
<keyword evidence="2" id="KW-0472">Membrane</keyword>
<dbReference type="PANTHER" id="PTHR42736">
    <property type="entry name" value="PROTEIN-GLUTAMINE GAMMA-GLUTAMYLTRANSFERASE"/>
    <property type="match status" value="1"/>
</dbReference>
<feature type="transmembrane region" description="Helical" evidence="2">
    <location>
        <begin position="207"/>
        <end position="230"/>
    </location>
</feature>
<evidence type="ECO:0000313" key="5">
    <source>
        <dbReference type="Proteomes" id="UP000003477"/>
    </source>
</evidence>
<keyword evidence="2" id="KW-0812">Transmembrane</keyword>
<feature type="transmembrane region" description="Helical" evidence="2">
    <location>
        <begin position="132"/>
        <end position="150"/>
    </location>
</feature>
<keyword evidence="2" id="KW-1133">Transmembrane helix</keyword>
<organism evidence="4 5">
    <name type="scientific">Crocosphaera watsonii WH 0003</name>
    <dbReference type="NCBI Taxonomy" id="423471"/>
    <lineage>
        <taxon>Bacteria</taxon>
        <taxon>Bacillati</taxon>
        <taxon>Cyanobacteriota</taxon>
        <taxon>Cyanophyceae</taxon>
        <taxon>Oscillatoriophycideae</taxon>
        <taxon>Chroococcales</taxon>
        <taxon>Aphanothecaceae</taxon>
        <taxon>Crocosphaera</taxon>
    </lineage>
</organism>
<dbReference type="PANTHER" id="PTHR42736:SF1">
    <property type="entry name" value="PROTEIN-GLUTAMINE GAMMA-GLUTAMYLTRANSFERASE"/>
    <property type="match status" value="1"/>
</dbReference>
<dbReference type="EMBL" id="AESD01000311">
    <property type="protein sequence ID" value="EHJ13294.1"/>
    <property type="molecule type" value="Genomic_DNA"/>
</dbReference>
<evidence type="ECO:0000256" key="1">
    <source>
        <dbReference type="SAM" id="MobiDB-lite"/>
    </source>
</evidence>
<feature type="domain" description="Transglutaminase-like" evidence="3">
    <location>
        <begin position="517"/>
        <end position="588"/>
    </location>
</feature>
<reference evidence="4 5" key="1">
    <citation type="journal article" date="2011" name="Front. Microbiol.">
        <title>Two Strains of Crocosphaera watsonii with Highly Conserved Genomes are Distinguished by Strain-Specific Features.</title>
        <authorList>
            <person name="Bench S.R."/>
            <person name="Ilikchyan I.N."/>
            <person name="Tripp H.J."/>
            <person name="Zehr J.P."/>
        </authorList>
    </citation>
    <scope>NUCLEOTIDE SEQUENCE [LARGE SCALE GENOMIC DNA]</scope>
    <source>
        <strain evidence="4 5">WH 0003</strain>
    </source>
</reference>
<dbReference type="InterPro" id="IPR002931">
    <property type="entry name" value="Transglutaminase-like"/>
</dbReference>
<name>G5J3E2_CROWT</name>
<dbReference type="InterPro" id="IPR021878">
    <property type="entry name" value="TgpA_N"/>
</dbReference>
<feature type="transmembrane region" description="Helical" evidence="2">
    <location>
        <begin position="31"/>
        <end position="50"/>
    </location>
</feature>
<evidence type="ECO:0000256" key="2">
    <source>
        <dbReference type="SAM" id="Phobius"/>
    </source>
</evidence>
<gene>
    <name evidence="4" type="ORF">CWATWH0003_2019</name>
</gene>
<sequence length="770" mass="87348">MKNTLTQSSSLYQQFRQQIKSAPPVKTEESVIFRTLVQCLVIVGIIATDIAARTQMSFWAIPLSIIGGVWSWNRRQHRNITLKFFLAIAMLGVLCFFLINLAGSLNDSRLVLAELLVQLQVLHSFDLPKRKDLGYSMVIGLILLGVAGTISQTVAFAPWLLLFLIIAIPTLVLDYRSRLGLDAIDRQFKSPFKPSKKAKKKANYSPVSLKSISVLIAITLVFGLSIFTLMPRFPGYQLQSFPVDSPLDADSQKFGGQNQGIMNPGYDNKNQGEGGNRQENNNNKSEGKGEVDDTYYYGFNTKINQKLRGQMKPKIVMRVRSQSPGFWKALSFDHYTGQGWEITNNEDFDTIKRDRWAYKFFLRFPSTIMKTKEVIQSYTAVADLPNIIPSLSVPRHLYFPAQEIGVDDLDNLRSPVGLVEGLTYTVVSDVPYRDRTKLQKSTQDYSDKIKATYLDIPPEIAEKVREKAEQILSKTEKPFNSIYEKVLFLTQAVKQQYQIREDLPFLDESEDLVESFLFKQEGGNPDHFATALTIMLRSLGIPARVTVGFGQGKFNPLTGFYVVKNTDAYALTEVYFPYYGWYAFDAIPGHDLFPSSLEEDQTFSVLKQFWNLIAGLVPSPVANFFNIIWTKIIVGFISFLVGLWRFISSGLVGTLVGLLLAVGLGLLGWLGWGQLKKLGYYRRLAKLPPMAQLYEEMLKVFKTKGYPKHPAQTPLEYVNVSYQQHPQEQAEVIDEISSAYVSWRYGNNDQNVDYLRQKFKALVKSLKRNN</sequence>
<proteinExistence type="predicted"/>
<dbReference type="SMART" id="SM00460">
    <property type="entry name" value="TGc"/>
    <property type="match status" value="1"/>
</dbReference>
<dbReference type="PATRIC" id="fig|423471.3.peg.1896"/>
<dbReference type="InterPro" id="IPR025403">
    <property type="entry name" value="TgpA-like_C"/>
</dbReference>
<dbReference type="Pfam" id="PF11992">
    <property type="entry name" value="TgpA_N"/>
    <property type="match status" value="1"/>
</dbReference>
<dbReference type="SUPFAM" id="SSF54001">
    <property type="entry name" value="Cysteine proteinases"/>
    <property type="match status" value="1"/>
</dbReference>
<dbReference type="Pfam" id="PF13559">
    <property type="entry name" value="DUF4129"/>
    <property type="match status" value="1"/>
</dbReference>
<feature type="transmembrane region" description="Helical" evidence="2">
    <location>
        <begin position="624"/>
        <end position="644"/>
    </location>
</feature>
<feature type="transmembrane region" description="Helical" evidence="2">
    <location>
        <begin position="56"/>
        <end position="72"/>
    </location>
</feature>
<dbReference type="RefSeq" id="WP_007310340.1">
    <property type="nucleotide sequence ID" value="NZ_AESD01000311.1"/>
</dbReference>
<comment type="caution">
    <text evidence="4">The sequence shown here is derived from an EMBL/GenBank/DDBJ whole genome shotgun (WGS) entry which is preliminary data.</text>
</comment>
<dbReference type="Pfam" id="PF01841">
    <property type="entry name" value="Transglut_core"/>
    <property type="match status" value="1"/>
</dbReference>
<accession>G5J3E2</accession>
<dbReference type="Gene3D" id="3.10.620.30">
    <property type="match status" value="1"/>
</dbReference>
<evidence type="ECO:0000313" key="4">
    <source>
        <dbReference type="EMBL" id="EHJ13294.1"/>
    </source>
</evidence>
<dbReference type="AlphaFoldDB" id="G5J3E2"/>
<dbReference type="Proteomes" id="UP000003477">
    <property type="component" value="Unassembled WGS sequence"/>
</dbReference>